<evidence type="ECO:0000313" key="2">
    <source>
        <dbReference type="Proteomes" id="UP000238274"/>
    </source>
</evidence>
<dbReference type="AlphaFoldDB" id="A0A2S4WFX7"/>
<organism evidence="1 2">
    <name type="scientific">Puccinia striiformis</name>
    <dbReference type="NCBI Taxonomy" id="27350"/>
    <lineage>
        <taxon>Eukaryota</taxon>
        <taxon>Fungi</taxon>
        <taxon>Dikarya</taxon>
        <taxon>Basidiomycota</taxon>
        <taxon>Pucciniomycotina</taxon>
        <taxon>Pucciniomycetes</taxon>
        <taxon>Pucciniales</taxon>
        <taxon>Pucciniaceae</taxon>
        <taxon>Puccinia</taxon>
    </lineage>
</organism>
<comment type="caution">
    <text evidence="1">The sequence shown here is derived from an EMBL/GenBank/DDBJ whole genome shotgun (WGS) entry which is preliminary data.</text>
</comment>
<dbReference type="VEuPathDB" id="FungiDB:PSTT_12035"/>
<name>A0A2S4WFX7_9BASI</name>
<evidence type="ECO:0000313" key="1">
    <source>
        <dbReference type="EMBL" id="POW20653.1"/>
    </source>
</evidence>
<accession>A0A2S4WFX7</accession>
<dbReference type="EMBL" id="PKSM01000030">
    <property type="protein sequence ID" value="POW20653.1"/>
    <property type="molecule type" value="Genomic_DNA"/>
</dbReference>
<proteinExistence type="predicted"/>
<protein>
    <submittedName>
        <fullName evidence="1">Uncharacterized protein</fullName>
    </submittedName>
</protein>
<dbReference type="OrthoDB" id="2508656at2759"/>
<gene>
    <name evidence="1" type="ORF">PSHT_03245</name>
</gene>
<dbReference type="VEuPathDB" id="FungiDB:PSHT_03245"/>
<reference evidence="2" key="3">
    <citation type="journal article" date="2018" name="Mol. Plant Microbe Interact.">
        <title>Genome sequence resources for the wheat stripe rust pathogen (Puccinia striiformis f. sp. tritici) and the barley stripe rust pathogen (Puccinia striiformis f. sp. hordei).</title>
        <authorList>
            <person name="Xia C."/>
            <person name="Wang M."/>
            <person name="Yin C."/>
            <person name="Cornejo O.E."/>
            <person name="Hulbert S.H."/>
            <person name="Chen X."/>
        </authorList>
    </citation>
    <scope>NUCLEOTIDE SEQUENCE [LARGE SCALE GENOMIC DNA]</scope>
    <source>
        <strain evidence="2">93TX-2</strain>
    </source>
</reference>
<reference evidence="1 2" key="1">
    <citation type="submission" date="2017-12" db="EMBL/GenBank/DDBJ databases">
        <title>Gene loss provides genomic basis for host adaptation in cereal stripe rust fungi.</title>
        <authorList>
            <person name="Xia C."/>
        </authorList>
    </citation>
    <scope>NUCLEOTIDE SEQUENCE [LARGE SCALE GENOMIC DNA]</scope>
    <source>
        <strain evidence="1 2">93TX-2</strain>
    </source>
</reference>
<reference evidence="2" key="2">
    <citation type="journal article" date="2018" name="BMC Genomics">
        <title>Genomic insights into host adaptation between the wheat stripe rust pathogen (Puccinia striiformis f. sp. tritici) and the barley stripe rust pathogen (Puccinia striiformis f. sp. hordei).</title>
        <authorList>
            <person name="Xia C."/>
            <person name="Wang M."/>
            <person name="Yin C."/>
            <person name="Cornejo O.E."/>
            <person name="Hulbert S.H."/>
            <person name="Chen X."/>
        </authorList>
    </citation>
    <scope>NUCLEOTIDE SEQUENCE [LARGE SCALE GENOMIC DNA]</scope>
    <source>
        <strain evidence="2">93TX-2</strain>
    </source>
</reference>
<dbReference type="Proteomes" id="UP000238274">
    <property type="component" value="Unassembled WGS sequence"/>
</dbReference>
<keyword evidence="2" id="KW-1185">Reference proteome</keyword>
<sequence length="178" mass="20276">MLPGFPPGLPIFSLIALSAQGQKHVVYLVLKIIMRHAPWFSSGGNNGRISASFQGIRAAFIQDGFLENADKLPSTLRYNIGNVDLSNNENIRTIILIEQVLIYLDHGGWHSKWYFTCRFFFGSNTTRSSRRTKDFLHWTSIVTARELGHDLFKRPKSRPPNFTLWMGQHCCFCGGPFQ</sequence>